<proteinExistence type="predicted"/>
<name>A0A0A9HEE9_ARUDO</name>
<dbReference type="EMBL" id="GBRH01166598">
    <property type="protein sequence ID" value="JAE31298.1"/>
    <property type="molecule type" value="Transcribed_RNA"/>
</dbReference>
<evidence type="ECO:0000313" key="1">
    <source>
        <dbReference type="EMBL" id="JAE31298.1"/>
    </source>
</evidence>
<reference evidence="1" key="2">
    <citation type="journal article" date="2015" name="Data Brief">
        <title>Shoot transcriptome of the giant reed, Arundo donax.</title>
        <authorList>
            <person name="Barrero R.A."/>
            <person name="Guerrero F.D."/>
            <person name="Moolhuijzen P."/>
            <person name="Goolsby J.A."/>
            <person name="Tidwell J."/>
            <person name="Bellgard S.E."/>
            <person name="Bellgard M.I."/>
        </authorList>
    </citation>
    <scope>NUCLEOTIDE SEQUENCE</scope>
    <source>
        <tissue evidence="1">Shoot tissue taken approximately 20 cm above the soil surface</tissue>
    </source>
</reference>
<organism evidence="1">
    <name type="scientific">Arundo donax</name>
    <name type="common">Giant reed</name>
    <name type="synonym">Donax arundinaceus</name>
    <dbReference type="NCBI Taxonomy" id="35708"/>
    <lineage>
        <taxon>Eukaryota</taxon>
        <taxon>Viridiplantae</taxon>
        <taxon>Streptophyta</taxon>
        <taxon>Embryophyta</taxon>
        <taxon>Tracheophyta</taxon>
        <taxon>Spermatophyta</taxon>
        <taxon>Magnoliopsida</taxon>
        <taxon>Liliopsida</taxon>
        <taxon>Poales</taxon>
        <taxon>Poaceae</taxon>
        <taxon>PACMAD clade</taxon>
        <taxon>Arundinoideae</taxon>
        <taxon>Arundineae</taxon>
        <taxon>Arundo</taxon>
    </lineage>
</organism>
<protein>
    <submittedName>
        <fullName evidence="1">Uncharacterized protein</fullName>
    </submittedName>
</protein>
<accession>A0A0A9HEE9</accession>
<reference evidence="1" key="1">
    <citation type="submission" date="2014-09" db="EMBL/GenBank/DDBJ databases">
        <authorList>
            <person name="Magalhaes I.L.F."/>
            <person name="Oliveira U."/>
            <person name="Santos F.R."/>
            <person name="Vidigal T.H.D.A."/>
            <person name="Brescovit A.D."/>
            <person name="Santos A.J."/>
        </authorList>
    </citation>
    <scope>NUCLEOTIDE SEQUENCE</scope>
    <source>
        <tissue evidence="1">Shoot tissue taken approximately 20 cm above the soil surface</tissue>
    </source>
</reference>
<dbReference type="AlphaFoldDB" id="A0A0A9HEE9"/>
<sequence length="37" mass="4005">MLPSIVPSKACKSKTNKAILGYDVNRVSCYRGRSCTG</sequence>